<organism evidence="9 10">
    <name type="scientific">Corynebacterium macclintockiae</name>
    <dbReference type="NCBI Taxonomy" id="2913501"/>
    <lineage>
        <taxon>Bacteria</taxon>
        <taxon>Bacillati</taxon>
        <taxon>Actinomycetota</taxon>
        <taxon>Actinomycetes</taxon>
        <taxon>Mycobacteriales</taxon>
        <taxon>Corynebacteriaceae</taxon>
        <taxon>Corynebacterium</taxon>
    </lineage>
</organism>
<evidence type="ECO:0000256" key="2">
    <source>
        <dbReference type="ARBA" id="ARBA00007935"/>
    </source>
</evidence>
<dbReference type="GO" id="GO:0033214">
    <property type="term" value="P:siderophore-iron import into cell"/>
    <property type="evidence" value="ECO:0007669"/>
    <property type="project" value="TreeGrafter"/>
</dbReference>
<accession>A0A9X3M6D5</accession>
<evidence type="ECO:0000256" key="4">
    <source>
        <dbReference type="ARBA" id="ARBA00022475"/>
    </source>
</evidence>
<keyword evidence="10" id="KW-1185">Reference proteome</keyword>
<evidence type="ECO:0000256" key="5">
    <source>
        <dbReference type="ARBA" id="ARBA00022692"/>
    </source>
</evidence>
<feature type="transmembrane region" description="Helical" evidence="8">
    <location>
        <begin position="198"/>
        <end position="220"/>
    </location>
</feature>
<evidence type="ECO:0000256" key="8">
    <source>
        <dbReference type="SAM" id="Phobius"/>
    </source>
</evidence>
<dbReference type="PANTHER" id="PTHR30472:SF1">
    <property type="entry name" value="FE(3+) DICITRATE TRANSPORT SYSTEM PERMEASE PROTEIN FECC-RELATED"/>
    <property type="match status" value="1"/>
</dbReference>
<dbReference type="GO" id="GO:0005886">
    <property type="term" value="C:plasma membrane"/>
    <property type="evidence" value="ECO:0007669"/>
    <property type="project" value="UniProtKB-SubCell"/>
</dbReference>
<dbReference type="Pfam" id="PF01032">
    <property type="entry name" value="FecCD"/>
    <property type="match status" value="1"/>
</dbReference>
<dbReference type="AlphaFoldDB" id="A0A9X3M6D5"/>
<feature type="transmembrane region" description="Helical" evidence="8">
    <location>
        <begin position="68"/>
        <end position="87"/>
    </location>
</feature>
<gene>
    <name evidence="9" type="ORF">L8U58_05595</name>
</gene>
<feature type="transmembrane region" description="Helical" evidence="8">
    <location>
        <begin position="99"/>
        <end position="117"/>
    </location>
</feature>
<feature type="transmembrane region" description="Helical" evidence="8">
    <location>
        <begin position="240"/>
        <end position="272"/>
    </location>
</feature>
<keyword evidence="7 8" id="KW-0472">Membrane</keyword>
<feature type="transmembrane region" description="Helical" evidence="8">
    <location>
        <begin position="151"/>
        <end position="172"/>
    </location>
</feature>
<dbReference type="EMBL" id="JAKMUV010000004">
    <property type="protein sequence ID" value="MCZ9305010.1"/>
    <property type="molecule type" value="Genomic_DNA"/>
</dbReference>
<keyword evidence="5 8" id="KW-0812">Transmembrane</keyword>
<evidence type="ECO:0000313" key="9">
    <source>
        <dbReference type="EMBL" id="MCZ9305010.1"/>
    </source>
</evidence>
<proteinExistence type="inferred from homology"/>
<name>A0A9X3M6D5_9CORY</name>
<sequence>MPNKHKPSAHSGVWLLAIGVIVIALLPVSIIVGTVDISPREAWHAFFAFDPGNTKHLLVREIRMPRTALAIIVGVGLGAAGVVMQAITRNPLAEPGLLGVNSGVTLTVTVAIAFFGYSSLAASMAFGFLGAGLTGTLVYALGGVWQGAGPVRLVLAGAAVNVALLASARIILVNSDTDVFDRFRTWTVGSLEGRGTELLLPTGAAVLAGFVIAYTISGALDASVLGHDLSRSLGIKPAVVLSFATAAIIFMCGAVTAAAGPISFVGLTAPFIGRALVGLRHRRLIPATALIASAVVLVADIAGRLVVPSGEIGVGIMASVIGAPVFIAIVRRRKIPQL</sequence>
<keyword evidence="3" id="KW-0813">Transport</keyword>
<feature type="transmembrane region" description="Helical" evidence="8">
    <location>
        <begin position="124"/>
        <end position="145"/>
    </location>
</feature>
<dbReference type="GeneID" id="301813014"/>
<feature type="transmembrane region" description="Helical" evidence="8">
    <location>
        <begin position="284"/>
        <end position="306"/>
    </location>
</feature>
<dbReference type="PANTHER" id="PTHR30472">
    <property type="entry name" value="FERRIC ENTEROBACTIN TRANSPORT SYSTEM PERMEASE PROTEIN"/>
    <property type="match status" value="1"/>
</dbReference>
<dbReference type="InterPro" id="IPR037294">
    <property type="entry name" value="ABC_BtuC-like"/>
</dbReference>
<comment type="subcellular location">
    <subcellularLocation>
        <location evidence="1">Cell membrane</location>
        <topology evidence="1">Multi-pass membrane protein</topology>
    </subcellularLocation>
</comment>
<dbReference type="GO" id="GO:0022857">
    <property type="term" value="F:transmembrane transporter activity"/>
    <property type="evidence" value="ECO:0007669"/>
    <property type="project" value="InterPro"/>
</dbReference>
<evidence type="ECO:0000256" key="1">
    <source>
        <dbReference type="ARBA" id="ARBA00004651"/>
    </source>
</evidence>
<dbReference type="Proteomes" id="UP001146505">
    <property type="component" value="Unassembled WGS sequence"/>
</dbReference>
<reference evidence="9" key="1">
    <citation type="submission" date="2022-02" db="EMBL/GenBank/DDBJ databases">
        <title>Corynebacterium sp. from urogenital microbiome.</title>
        <authorList>
            <person name="Cappelli E.A."/>
            <person name="Ribeiro T.G."/>
            <person name="Peixe L."/>
        </authorList>
    </citation>
    <scope>NUCLEOTIDE SEQUENCE</scope>
    <source>
        <strain evidence="9">C9Ua_112</strain>
    </source>
</reference>
<evidence type="ECO:0000256" key="7">
    <source>
        <dbReference type="ARBA" id="ARBA00023136"/>
    </source>
</evidence>
<keyword evidence="6 8" id="KW-1133">Transmembrane helix</keyword>
<dbReference type="SUPFAM" id="SSF81345">
    <property type="entry name" value="ABC transporter involved in vitamin B12 uptake, BtuC"/>
    <property type="match status" value="1"/>
</dbReference>
<comment type="caution">
    <text evidence="9">The sequence shown here is derived from an EMBL/GenBank/DDBJ whole genome shotgun (WGS) entry which is preliminary data.</text>
</comment>
<keyword evidence="4" id="KW-1003">Cell membrane</keyword>
<dbReference type="RefSeq" id="WP_034971609.1">
    <property type="nucleotide sequence ID" value="NZ_JAKMUV010000004.1"/>
</dbReference>
<feature type="transmembrane region" description="Helical" evidence="8">
    <location>
        <begin position="312"/>
        <end position="330"/>
    </location>
</feature>
<dbReference type="InterPro" id="IPR000522">
    <property type="entry name" value="ABC_transptr_permease_BtuC"/>
</dbReference>
<feature type="transmembrane region" description="Helical" evidence="8">
    <location>
        <begin position="12"/>
        <end position="35"/>
    </location>
</feature>
<protein>
    <submittedName>
        <fullName evidence="9">Iron ABC transporter permease</fullName>
    </submittedName>
</protein>
<dbReference type="CDD" id="cd06550">
    <property type="entry name" value="TM_ABC_iron-siderophores_like"/>
    <property type="match status" value="1"/>
</dbReference>
<evidence type="ECO:0000313" key="10">
    <source>
        <dbReference type="Proteomes" id="UP001146505"/>
    </source>
</evidence>
<evidence type="ECO:0000256" key="6">
    <source>
        <dbReference type="ARBA" id="ARBA00022989"/>
    </source>
</evidence>
<dbReference type="Gene3D" id="1.10.3470.10">
    <property type="entry name" value="ABC transporter involved in vitamin B12 uptake, BtuC"/>
    <property type="match status" value="1"/>
</dbReference>
<evidence type="ECO:0000256" key="3">
    <source>
        <dbReference type="ARBA" id="ARBA00022448"/>
    </source>
</evidence>
<comment type="similarity">
    <text evidence="2">Belongs to the binding-protein-dependent transport system permease family. FecCD subfamily.</text>
</comment>